<comment type="similarity">
    <text evidence="4 13">Belongs to the cytochrome P450 family.</text>
</comment>
<keyword evidence="5 13" id="KW-0349">Heme</keyword>
<dbReference type="GO" id="GO:0020037">
    <property type="term" value="F:heme binding"/>
    <property type="evidence" value="ECO:0007669"/>
    <property type="project" value="InterPro"/>
</dbReference>
<dbReference type="Gene3D" id="1.10.630.10">
    <property type="entry name" value="Cytochrome P450"/>
    <property type="match status" value="1"/>
</dbReference>
<evidence type="ECO:0000256" key="5">
    <source>
        <dbReference type="ARBA" id="ARBA00022617"/>
    </source>
</evidence>
<evidence type="ECO:0000256" key="4">
    <source>
        <dbReference type="ARBA" id="ARBA00010617"/>
    </source>
</evidence>
<evidence type="ECO:0000256" key="7">
    <source>
        <dbReference type="ARBA" id="ARBA00022723"/>
    </source>
</evidence>
<sequence>MSPSPTAMIAAFILSVILMTFLYVKYGKGDAIIRLPPGPKALPILGNVHQLPLEYQQQTLASWGKIYGDVIFAKFFQTPALVLNSRNAAEDLLEKKSAKYSDRPRFIFMGWDSVLNNLSYGERFRKHRKWIQDAFQAKPALMSYRPLQRRETYTLLLGLMNRPADVQEHLRRWAAAMIMEITYGHRVTSLHDKKPRLDLVDFFPILKNLPTWMPGAGFKRQAFEVRRLVRTLLDTPFEMVKDAMLAGVALPSFTATLLEEALTIGGPSAAEEEDIKGAAGVVYAAGTDTTVTALSTFVLAMVLHPKIYQKAREEIDRVVGHGRLPDFDDRESLPYLECVIKEVFRWNCPVPLGVPHRLMSVDNYRGYEIPAGSMIIPNIWGMMQDAELYPEPVFGFGRRICPGQEFAYSSIWLAAASIIATLDICKSRDEFGNEVTPAASFISGFVSHPTPFTCEFRPRSEETYDLVAQMSAHLDY</sequence>
<dbReference type="PRINTS" id="PR00463">
    <property type="entry name" value="EP450I"/>
</dbReference>
<dbReference type="InterPro" id="IPR002401">
    <property type="entry name" value="Cyt_P450_E_grp-I"/>
</dbReference>
<dbReference type="InterPro" id="IPR017972">
    <property type="entry name" value="Cyt_P450_CS"/>
</dbReference>
<evidence type="ECO:0000256" key="14">
    <source>
        <dbReference type="SAM" id="Phobius"/>
    </source>
</evidence>
<reference evidence="15 16" key="1">
    <citation type="submission" date="2016-03" db="EMBL/GenBank/DDBJ databases">
        <title>Whole genome sequencing of Grifola frondosa 9006-11.</title>
        <authorList>
            <person name="Min B."/>
            <person name="Park H."/>
            <person name="Kim J.-G."/>
            <person name="Cho H."/>
            <person name="Oh Y.-L."/>
            <person name="Kong W.-S."/>
            <person name="Choi I.-G."/>
        </authorList>
    </citation>
    <scope>NUCLEOTIDE SEQUENCE [LARGE SCALE GENOMIC DNA]</scope>
    <source>
        <strain evidence="15 16">9006-11</strain>
    </source>
</reference>
<dbReference type="STRING" id="5627.A0A1C7MC95"/>
<dbReference type="CDD" id="cd11065">
    <property type="entry name" value="CYP64-like"/>
    <property type="match status" value="1"/>
</dbReference>
<keyword evidence="16" id="KW-1185">Reference proteome</keyword>
<dbReference type="PANTHER" id="PTHR46300:SF7">
    <property type="entry name" value="P450, PUTATIVE (EUROFUNG)-RELATED"/>
    <property type="match status" value="1"/>
</dbReference>
<keyword evidence="9 13" id="KW-0560">Oxidoreductase</keyword>
<dbReference type="InterPro" id="IPR001128">
    <property type="entry name" value="Cyt_P450"/>
</dbReference>
<dbReference type="GO" id="GO:0016020">
    <property type="term" value="C:membrane"/>
    <property type="evidence" value="ECO:0007669"/>
    <property type="project" value="UniProtKB-SubCell"/>
</dbReference>
<evidence type="ECO:0000256" key="10">
    <source>
        <dbReference type="ARBA" id="ARBA00023004"/>
    </source>
</evidence>
<keyword evidence="11 13" id="KW-0503">Monooxygenase</keyword>
<evidence type="ECO:0000256" key="1">
    <source>
        <dbReference type="ARBA" id="ARBA00001971"/>
    </source>
</evidence>
<evidence type="ECO:0000256" key="3">
    <source>
        <dbReference type="ARBA" id="ARBA00005179"/>
    </source>
</evidence>
<dbReference type="PANTHER" id="PTHR46300">
    <property type="entry name" value="P450, PUTATIVE (EUROFUNG)-RELATED-RELATED"/>
    <property type="match status" value="1"/>
</dbReference>
<evidence type="ECO:0000313" key="16">
    <source>
        <dbReference type="Proteomes" id="UP000092993"/>
    </source>
</evidence>
<dbReference type="Pfam" id="PF00067">
    <property type="entry name" value="p450"/>
    <property type="match status" value="1"/>
</dbReference>
<dbReference type="GO" id="GO:0004497">
    <property type="term" value="F:monooxygenase activity"/>
    <property type="evidence" value="ECO:0007669"/>
    <property type="project" value="UniProtKB-KW"/>
</dbReference>
<dbReference type="AlphaFoldDB" id="A0A1C7MC95"/>
<evidence type="ECO:0000313" key="15">
    <source>
        <dbReference type="EMBL" id="OBZ74478.1"/>
    </source>
</evidence>
<dbReference type="Proteomes" id="UP000092993">
    <property type="component" value="Unassembled WGS sequence"/>
</dbReference>
<dbReference type="PRINTS" id="PR00385">
    <property type="entry name" value="P450"/>
</dbReference>
<comment type="caution">
    <text evidence="15">The sequence shown here is derived from an EMBL/GenBank/DDBJ whole genome shotgun (WGS) entry which is preliminary data.</text>
</comment>
<evidence type="ECO:0000256" key="9">
    <source>
        <dbReference type="ARBA" id="ARBA00023002"/>
    </source>
</evidence>
<evidence type="ECO:0000256" key="6">
    <source>
        <dbReference type="ARBA" id="ARBA00022692"/>
    </source>
</evidence>
<dbReference type="OMA" id="CREGLPC"/>
<dbReference type="PROSITE" id="PS00086">
    <property type="entry name" value="CYTOCHROME_P450"/>
    <property type="match status" value="1"/>
</dbReference>
<protein>
    <submittedName>
        <fullName evidence="15">O-methylsterigmatocystin oxidoreductase</fullName>
    </submittedName>
</protein>
<comment type="subcellular location">
    <subcellularLocation>
        <location evidence="2">Membrane</location>
        <topology evidence="2">Single-pass membrane protein</topology>
    </subcellularLocation>
</comment>
<dbReference type="EMBL" id="LUGG01000005">
    <property type="protein sequence ID" value="OBZ74478.1"/>
    <property type="molecule type" value="Genomic_DNA"/>
</dbReference>
<dbReference type="InterPro" id="IPR050364">
    <property type="entry name" value="Cytochrome_P450_fung"/>
</dbReference>
<keyword evidence="8 14" id="KW-1133">Transmembrane helix</keyword>
<evidence type="ECO:0000256" key="12">
    <source>
        <dbReference type="ARBA" id="ARBA00023136"/>
    </source>
</evidence>
<dbReference type="InterPro" id="IPR036396">
    <property type="entry name" value="Cyt_P450_sf"/>
</dbReference>
<keyword evidence="12 14" id="KW-0472">Membrane</keyword>
<feature type="transmembrane region" description="Helical" evidence="14">
    <location>
        <begin position="6"/>
        <end position="24"/>
    </location>
</feature>
<accession>A0A1C7MC95</accession>
<evidence type="ECO:0000256" key="2">
    <source>
        <dbReference type="ARBA" id="ARBA00004167"/>
    </source>
</evidence>
<proteinExistence type="inferred from homology"/>
<dbReference type="GO" id="GO:0005506">
    <property type="term" value="F:iron ion binding"/>
    <property type="evidence" value="ECO:0007669"/>
    <property type="project" value="InterPro"/>
</dbReference>
<evidence type="ECO:0000256" key="8">
    <source>
        <dbReference type="ARBA" id="ARBA00022989"/>
    </source>
</evidence>
<evidence type="ECO:0000256" key="13">
    <source>
        <dbReference type="RuleBase" id="RU000461"/>
    </source>
</evidence>
<keyword evidence="6 14" id="KW-0812">Transmembrane</keyword>
<evidence type="ECO:0000256" key="11">
    <source>
        <dbReference type="ARBA" id="ARBA00023033"/>
    </source>
</evidence>
<organism evidence="15 16">
    <name type="scientific">Grifola frondosa</name>
    <name type="common">Maitake</name>
    <name type="synonym">Polyporus frondosus</name>
    <dbReference type="NCBI Taxonomy" id="5627"/>
    <lineage>
        <taxon>Eukaryota</taxon>
        <taxon>Fungi</taxon>
        <taxon>Dikarya</taxon>
        <taxon>Basidiomycota</taxon>
        <taxon>Agaricomycotina</taxon>
        <taxon>Agaricomycetes</taxon>
        <taxon>Polyporales</taxon>
        <taxon>Grifolaceae</taxon>
        <taxon>Grifola</taxon>
    </lineage>
</organism>
<keyword evidence="10 13" id="KW-0408">Iron</keyword>
<dbReference type="SUPFAM" id="SSF48264">
    <property type="entry name" value="Cytochrome P450"/>
    <property type="match status" value="1"/>
</dbReference>
<gene>
    <name evidence="15" type="primary">ordA_46</name>
    <name evidence="15" type="ORF">A0H81_05139</name>
</gene>
<keyword evidence="7 13" id="KW-0479">Metal-binding</keyword>
<comment type="cofactor">
    <cofactor evidence="1">
        <name>heme</name>
        <dbReference type="ChEBI" id="CHEBI:30413"/>
    </cofactor>
</comment>
<comment type="pathway">
    <text evidence="3">Secondary metabolite biosynthesis.</text>
</comment>
<name>A0A1C7MC95_GRIFR</name>
<dbReference type="OrthoDB" id="2789670at2759"/>
<dbReference type="GO" id="GO:0016705">
    <property type="term" value="F:oxidoreductase activity, acting on paired donors, with incorporation or reduction of molecular oxygen"/>
    <property type="evidence" value="ECO:0007669"/>
    <property type="project" value="InterPro"/>
</dbReference>